<evidence type="ECO:0000313" key="1">
    <source>
        <dbReference type="EMBL" id="MCM0622487.1"/>
    </source>
</evidence>
<accession>A0A9X2DBT9</accession>
<dbReference type="EMBL" id="JAMOIL010000037">
    <property type="protein sequence ID" value="MCM0622487.1"/>
    <property type="molecule type" value="Genomic_DNA"/>
</dbReference>
<reference evidence="1" key="1">
    <citation type="submission" date="2022-05" db="EMBL/GenBank/DDBJ databases">
        <authorList>
            <person name="Tuo L."/>
        </authorList>
    </citation>
    <scope>NUCLEOTIDE SEQUENCE</scope>
    <source>
        <strain evidence="1">BSK12Z-4</strain>
    </source>
</reference>
<proteinExistence type="predicted"/>
<organism evidence="1 2">
    <name type="scientific">Nocardioides bruguierae</name>
    <dbReference type="NCBI Taxonomy" id="2945102"/>
    <lineage>
        <taxon>Bacteria</taxon>
        <taxon>Bacillati</taxon>
        <taxon>Actinomycetota</taxon>
        <taxon>Actinomycetes</taxon>
        <taxon>Propionibacteriales</taxon>
        <taxon>Nocardioidaceae</taxon>
        <taxon>Nocardioides</taxon>
    </lineage>
</organism>
<protein>
    <submittedName>
        <fullName evidence="1">Uncharacterized protein</fullName>
    </submittedName>
</protein>
<comment type="caution">
    <text evidence="1">The sequence shown here is derived from an EMBL/GenBank/DDBJ whole genome shotgun (WGS) entry which is preliminary data.</text>
</comment>
<gene>
    <name evidence="1" type="ORF">M8330_19540</name>
</gene>
<keyword evidence="2" id="KW-1185">Reference proteome</keyword>
<sequence>MAEYPDASMPATYTATNGRVRWTAANSCGFDMGEGDYCLLAPGHDGQHS</sequence>
<dbReference type="RefSeq" id="WP_250828694.1">
    <property type="nucleotide sequence ID" value="NZ_JAMOIL010000037.1"/>
</dbReference>
<name>A0A9X2DBT9_9ACTN</name>
<dbReference type="AlphaFoldDB" id="A0A9X2DBT9"/>
<dbReference type="Proteomes" id="UP001139485">
    <property type="component" value="Unassembled WGS sequence"/>
</dbReference>
<evidence type="ECO:0000313" key="2">
    <source>
        <dbReference type="Proteomes" id="UP001139485"/>
    </source>
</evidence>